<dbReference type="InterPro" id="IPR039425">
    <property type="entry name" value="RNA_pol_sigma-70-like"/>
</dbReference>
<protein>
    <submittedName>
        <fullName evidence="7">Putative RNA polymerase sigma factor-like protein</fullName>
    </submittedName>
</protein>
<keyword evidence="2" id="KW-0805">Transcription regulation</keyword>
<dbReference type="PANTHER" id="PTHR43133">
    <property type="entry name" value="RNA POLYMERASE ECF-TYPE SIGMA FACTO"/>
    <property type="match status" value="1"/>
</dbReference>
<feature type="domain" description="RNA polymerase sigma factor 70 region 4 type 2" evidence="6">
    <location>
        <begin position="139"/>
        <end position="189"/>
    </location>
</feature>
<dbReference type="GO" id="GO:0006352">
    <property type="term" value="P:DNA-templated transcription initiation"/>
    <property type="evidence" value="ECO:0007669"/>
    <property type="project" value="InterPro"/>
</dbReference>
<organism evidence="7 8">
    <name type="scientific">Gluconobacter oxydans DSM 3504</name>
    <dbReference type="NCBI Taxonomy" id="1288313"/>
    <lineage>
        <taxon>Bacteria</taxon>
        <taxon>Pseudomonadati</taxon>
        <taxon>Pseudomonadota</taxon>
        <taxon>Alphaproteobacteria</taxon>
        <taxon>Acetobacterales</taxon>
        <taxon>Acetobacteraceae</taxon>
        <taxon>Gluconobacter</taxon>
    </lineage>
</organism>
<evidence type="ECO:0000256" key="5">
    <source>
        <dbReference type="SAM" id="MobiDB-lite"/>
    </source>
</evidence>
<evidence type="ECO:0000313" key="8">
    <source>
        <dbReference type="Proteomes" id="UP000031656"/>
    </source>
</evidence>
<dbReference type="NCBIfam" id="TIGR02937">
    <property type="entry name" value="sigma70-ECF"/>
    <property type="match status" value="1"/>
</dbReference>
<dbReference type="EMBL" id="CP004373">
    <property type="protein sequence ID" value="AHK71362.1"/>
    <property type="molecule type" value="Genomic_DNA"/>
</dbReference>
<evidence type="ECO:0000313" key="7">
    <source>
        <dbReference type="EMBL" id="AHK71362.1"/>
    </source>
</evidence>
<dbReference type="Pfam" id="PF08281">
    <property type="entry name" value="Sigma70_r4_2"/>
    <property type="match status" value="1"/>
</dbReference>
<sequence>MSGAPVRPSQPPRNVEHTSPASEPASPVSLPEEDCFDWIARAIVPHERAVRSWLGTVPLHGVTRDDIIQECYARLCTAKPRDIQDGRAFFFRCARNLVIEHGRRAKLYTLIQPVHDMEEQLADASPDPEQVYASRKKLDWLKQKLNDMPQPYRNTFILRKLYDCDQDDIATRLGISRRSVERHIATGLAYLLKARSDDS</sequence>
<comment type="similarity">
    <text evidence="1">Belongs to the sigma-70 factor family. ECF subfamily.</text>
</comment>
<proteinExistence type="inferred from homology"/>
<accession>A0A067Z5M3</accession>
<evidence type="ECO:0000256" key="2">
    <source>
        <dbReference type="ARBA" id="ARBA00023015"/>
    </source>
</evidence>
<dbReference type="PANTHER" id="PTHR43133:SF63">
    <property type="entry name" value="RNA POLYMERASE SIGMA FACTOR FECI-RELATED"/>
    <property type="match status" value="1"/>
</dbReference>
<dbReference type="GO" id="GO:0016987">
    <property type="term" value="F:sigma factor activity"/>
    <property type="evidence" value="ECO:0007669"/>
    <property type="project" value="UniProtKB-KW"/>
</dbReference>
<dbReference type="AlphaFoldDB" id="A0A067Z5M3"/>
<dbReference type="HOGENOM" id="CLU_047691_12_2_5"/>
<evidence type="ECO:0000256" key="3">
    <source>
        <dbReference type="ARBA" id="ARBA00023082"/>
    </source>
</evidence>
<dbReference type="InterPro" id="IPR013325">
    <property type="entry name" value="RNA_pol_sigma_r2"/>
</dbReference>
<reference evidence="7 8" key="1">
    <citation type="journal article" date="2015" name="Appl. Microbiol. Biotechnol.">
        <title>The consequence of an additional NADH dehydrogenase paralog on the growth of Gluconobacter oxydans DSM3504.</title>
        <authorList>
            <person name="Kostner D."/>
            <person name="Luchterhand B."/>
            <person name="Junker A."/>
            <person name="Volland S."/>
            <person name="Daniel R."/>
            <person name="Buchs J."/>
            <person name="Liebl W."/>
            <person name="Ehrenreich A."/>
        </authorList>
    </citation>
    <scope>NUCLEOTIDE SEQUENCE [LARGE SCALE GENOMIC DNA]</scope>
    <source>
        <strain evidence="7">DSM 3504</strain>
    </source>
</reference>
<dbReference type="InterPro" id="IPR014284">
    <property type="entry name" value="RNA_pol_sigma-70_dom"/>
</dbReference>
<feature type="region of interest" description="Disordered" evidence="5">
    <location>
        <begin position="1"/>
        <end position="29"/>
    </location>
</feature>
<evidence type="ECO:0000259" key="6">
    <source>
        <dbReference type="Pfam" id="PF08281"/>
    </source>
</evidence>
<gene>
    <name evidence="7" type="ORF">GLS_c14740</name>
</gene>
<dbReference type="Proteomes" id="UP000031656">
    <property type="component" value="Chromosome"/>
</dbReference>
<evidence type="ECO:0000256" key="1">
    <source>
        <dbReference type="ARBA" id="ARBA00010641"/>
    </source>
</evidence>
<keyword evidence="3" id="KW-0731">Sigma factor</keyword>
<dbReference type="SUPFAM" id="SSF88946">
    <property type="entry name" value="Sigma2 domain of RNA polymerase sigma factors"/>
    <property type="match status" value="1"/>
</dbReference>
<name>A0A067Z5M3_GLUOY</name>
<keyword evidence="4" id="KW-0804">Transcription</keyword>
<dbReference type="InterPro" id="IPR013324">
    <property type="entry name" value="RNA_pol_sigma_r3/r4-like"/>
</dbReference>
<dbReference type="InterPro" id="IPR013249">
    <property type="entry name" value="RNA_pol_sigma70_r4_t2"/>
</dbReference>
<evidence type="ECO:0000256" key="4">
    <source>
        <dbReference type="ARBA" id="ARBA00023163"/>
    </source>
</evidence>
<dbReference type="KEGG" id="goy:GLS_c14740"/>
<dbReference type="InterPro" id="IPR036388">
    <property type="entry name" value="WH-like_DNA-bd_sf"/>
</dbReference>
<dbReference type="GO" id="GO:0003677">
    <property type="term" value="F:DNA binding"/>
    <property type="evidence" value="ECO:0007669"/>
    <property type="project" value="InterPro"/>
</dbReference>
<dbReference type="Gene3D" id="1.10.10.10">
    <property type="entry name" value="Winged helix-like DNA-binding domain superfamily/Winged helix DNA-binding domain"/>
    <property type="match status" value="1"/>
</dbReference>
<dbReference type="SUPFAM" id="SSF88659">
    <property type="entry name" value="Sigma3 and sigma4 domains of RNA polymerase sigma factors"/>
    <property type="match status" value="1"/>
</dbReference>